<protein>
    <submittedName>
        <fullName evidence="1">Uncharacterized protein</fullName>
    </submittedName>
</protein>
<name>X1TPR0_9ZZZZ</name>
<sequence length="53" mass="6278">MDKNQFNGYLESRYRKETDWYDKKGHSESQNVSNLSMDGNNLVCIYPGPHSHW</sequence>
<comment type="caution">
    <text evidence="1">The sequence shown here is derived from an EMBL/GenBank/DDBJ whole genome shotgun (WGS) entry which is preliminary data.</text>
</comment>
<gene>
    <name evidence="1" type="ORF">S12H4_26915</name>
</gene>
<proteinExistence type="predicted"/>
<reference evidence="1" key="1">
    <citation type="journal article" date="2014" name="Front. Microbiol.">
        <title>High frequency of phylogenetically diverse reductive dehalogenase-homologous genes in deep subseafloor sedimentary metagenomes.</title>
        <authorList>
            <person name="Kawai M."/>
            <person name="Futagami T."/>
            <person name="Toyoda A."/>
            <person name="Takaki Y."/>
            <person name="Nishi S."/>
            <person name="Hori S."/>
            <person name="Arai W."/>
            <person name="Tsubouchi T."/>
            <person name="Morono Y."/>
            <person name="Uchiyama I."/>
            <person name="Ito T."/>
            <person name="Fujiyama A."/>
            <person name="Inagaki F."/>
            <person name="Takami H."/>
        </authorList>
    </citation>
    <scope>NUCLEOTIDE SEQUENCE</scope>
    <source>
        <strain evidence="1">Expedition CK06-06</strain>
    </source>
</reference>
<dbReference type="AlphaFoldDB" id="X1TPR0"/>
<organism evidence="1">
    <name type="scientific">marine sediment metagenome</name>
    <dbReference type="NCBI Taxonomy" id="412755"/>
    <lineage>
        <taxon>unclassified sequences</taxon>
        <taxon>metagenomes</taxon>
        <taxon>ecological metagenomes</taxon>
    </lineage>
</organism>
<evidence type="ECO:0000313" key="1">
    <source>
        <dbReference type="EMBL" id="GAI93361.1"/>
    </source>
</evidence>
<dbReference type="EMBL" id="BARW01015317">
    <property type="protein sequence ID" value="GAI93361.1"/>
    <property type="molecule type" value="Genomic_DNA"/>
</dbReference>
<accession>X1TPR0</accession>